<gene>
    <name evidence="1" type="ORF">ETAA8_18900</name>
</gene>
<dbReference type="EMBL" id="CP036274">
    <property type="protein sequence ID" value="QDU26807.1"/>
    <property type="molecule type" value="Genomic_DNA"/>
</dbReference>
<dbReference type="Proteomes" id="UP000315017">
    <property type="component" value="Chromosome"/>
</dbReference>
<dbReference type="SUPFAM" id="SSF56300">
    <property type="entry name" value="Metallo-dependent phosphatases"/>
    <property type="match status" value="1"/>
</dbReference>
<evidence type="ECO:0000313" key="1">
    <source>
        <dbReference type="EMBL" id="QDU26807.1"/>
    </source>
</evidence>
<dbReference type="InterPro" id="IPR029052">
    <property type="entry name" value="Metallo-depent_PP-like"/>
</dbReference>
<dbReference type="Gene3D" id="3.60.21.10">
    <property type="match status" value="1"/>
</dbReference>
<dbReference type="AlphaFoldDB" id="A0A517Y992"/>
<sequence length="267" mass="29307">MLLDADAGDDVLISADLHGNRLNFNRLVQVADLSANPRRHLVMQEVCHGGPSYPGDAGCMSHLLLEDVARLKCQYPDRFHFLLSNHELAELGDFPICKSKRMLNLQFRAGIVEMYGACAADRVRSAYMQFIGTCPLAIRLSGGTFISHSLPDRCDSHTFDLGIFERPLSPADWQQGSDVFRLVWGRDYRAANAAAFAKLVSAQMLVNGHEPCASGVHSPNPQQIILDCCSGRAAYLLLPIAQGVTQAEALARVSYLHERTAEEVAAK</sequence>
<keyword evidence="2" id="KW-1185">Reference proteome</keyword>
<evidence type="ECO:0000313" key="2">
    <source>
        <dbReference type="Proteomes" id="UP000315017"/>
    </source>
</evidence>
<proteinExistence type="predicted"/>
<protein>
    <recommendedName>
        <fullName evidence="3">Calcineurin-like phosphoesterase domain-containing protein</fullName>
    </recommendedName>
</protein>
<reference evidence="1 2" key="1">
    <citation type="submission" date="2019-02" db="EMBL/GenBank/DDBJ databases">
        <title>Deep-cultivation of Planctomycetes and their phenomic and genomic characterization uncovers novel biology.</title>
        <authorList>
            <person name="Wiegand S."/>
            <person name="Jogler M."/>
            <person name="Boedeker C."/>
            <person name="Pinto D."/>
            <person name="Vollmers J."/>
            <person name="Rivas-Marin E."/>
            <person name="Kohn T."/>
            <person name="Peeters S.H."/>
            <person name="Heuer A."/>
            <person name="Rast P."/>
            <person name="Oberbeckmann S."/>
            <person name="Bunk B."/>
            <person name="Jeske O."/>
            <person name="Meyerdierks A."/>
            <person name="Storesund J.E."/>
            <person name="Kallscheuer N."/>
            <person name="Luecker S."/>
            <person name="Lage O.M."/>
            <person name="Pohl T."/>
            <person name="Merkel B.J."/>
            <person name="Hornburger P."/>
            <person name="Mueller R.-W."/>
            <person name="Bruemmer F."/>
            <person name="Labrenz M."/>
            <person name="Spormann A.M."/>
            <person name="Op den Camp H."/>
            <person name="Overmann J."/>
            <person name="Amann R."/>
            <person name="Jetten M.S.M."/>
            <person name="Mascher T."/>
            <person name="Medema M.H."/>
            <person name="Devos D.P."/>
            <person name="Kaster A.-K."/>
            <person name="Ovreas L."/>
            <person name="Rohde M."/>
            <person name="Galperin M.Y."/>
            <person name="Jogler C."/>
        </authorList>
    </citation>
    <scope>NUCLEOTIDE SEQUENCE [LARGE SCALE GENOMIC DNA]</scope>
    <source>
        <strain evidence="1 2">ETA_A8</strain>
    </source>
</reference>
<dbReference type="KEGG" id="aagg:ETAA8_18900"/>
<accession>A0A517Y992</accession>
<organism evidence="1 2">
    <name type="scientific">Anatilimnocola aggregata</name>
    <dbReference type="NCBI Taxonomy" id="2528021"/>
    <lineage>
        <taxon>Bacteria</taxon>
        <taxon>Pseudomonadati</taxon>
        <taxon>Planctomycetota</taxon>
        <taxon>Planctomycetia</taxon>
        <taxon>Pirellulales</taxon>
        <taxon>Pirellulaceae</taxon>
        <taxon>Anatilimnocola</taxon>
    </lineage>
</organism>
<name>A0A517Y992_9BACT</name>
<evidence type="ECO:0008006" key="3">
    <source>
        <dbReference type="Google" id="ProtNLM"/>
    </source>
</evidence>